<dbReference type="GO" id="GO:0000156">
    <property type="term" value="F:phosphorelay response regulator activity"/>
    <property type="evidence" value="ECO:0007669"/>
    <property type="project" value="TreeGrafter"/>
</dbReference>
<dbReference type="CDD" id="cd00383">
    <property type="entry name" value="trans_reg_C"/>
    <property type="match status" value="1"/>
</dbReference>
<accession>A0A084JNJ9</accession>
<dbReference type="InterPro" id="IPR001789">
    <property type="entry name" value="Sig_transdc_resp-reg_receiver"/>
</dbReference>
<keyword evidence="5 9" id="KW-0238">DNA-binding</keyword>
<feature type="modified residue" description="4-aspartylphosphate" evidence="8">
    <location>
        <position position="56"/>
    </location>
</feature>
<dbReference type="CDD" id="cd17574">
    <property type="entry name" value="REC_OmpR"/>
    <property type="match status" value="1"/>
</dbReference>
<keyword evidence="4" id="KW-0805">Transcription regulation</keyword>
<dbReference type="PROSITE" id="PS50110">
    <property type="entry name" value="RESPONSE_REGULATORY"/>
    <property type="match status" value="1"/>
</dbReference>
<dbReference type="SUPFAM" id="SSF52172">
    <property type="entry name" value="CheY-like"/>
    <property type="match status" value="1"/>
</dbReference>
<organism evidence="12 13">
    <name type="scientific">Lacrimispora celerecrescens</name>
    <dbReference type="NCBI Taxonomy" id="29354"/>
    <lineage>
        <taxon>Bacteria</taxon>
        <taxon>Bacillati</taxon>
        <taxon>Bacillota</taxon>
        <taxon>Clostridia</taxon>
        <taxon>Lachnospirales</taxon>
        <taxon>Lachnospiraceae</taxon>
        <taxon>Lacrimispora</taxon>
    </lineage>
</organism>
<dbReference type="Pfam" id="PF00486">
    <property type="entry name" value="Trans_reg_C"/>
    <property type="match status" value="1"/>
</dbReference>
<keyword evidence="6" id="KW-0804">Transcription</keyword>
<evidence type="ECO:0000259" key="10">
    <source>
        <dbReference type="PROSITE" id="PS50110"/>
    </source>
</evidence>
<name>A0A084JNJ9_9FIRM</name>
<proteinExistence type="predicted"/>
<dbReference type="STRING" id="29354.IO98_07055"/>
<gene>
    <name evidence="12" type="ORF">IO98_07055</name>
</gene>
<keyword evidence="3" id="KW-0902">Two-component regulatory system</keyword>
<evidence type="ECO:0000256" key="9">
    <source>
        <dbReference type="PROSITE-ProRule" id="PRU01091"/>
    </source>
</evidence>
<feature type="domain" description="OmpR/PhoB-type" evidence="11">
    <location>
        <begin position="136"/>
        <end position="236"/>
    </location>
</feature>
<feature type="domain" description="Response regulatory" evidence="10">
    <location>
        <begin position="6"/>
        <end position="120"/>
    </location>
</feature>
<keyword evidence="2 8" id="KW-0597">Phosphoprotein</keyword>
<evidence type="ECO:0000256" key="2">
    <source>
        <dbReference type="ARBA" id="ARBA00022553"/>
    </source>
</evidence>
<evidence type="ECO:0000256" key="4">
    <source>
        <dbReference type="ARBA" id="ARBA00023015"/>
    </source>
</evidence>
<evidence type="ECO:0000259" key="11">
    <source>
        <dbReference type="PROSITE" id="PS51755"/>
    </source>
</evidence>
<dbReference type="InterPro" id="IPR001867">
    <property type="entry name" value="OmpR/PhoB-type_DNA-bd"/>
</dbReference>
<dbReference type="EMBL" id="JPME01000010">
    <property type="protein sequence ID" value="KEZ90533.1"/>
    <property type="molecule type" value="Genomic_DNA"/>
</dbReference>
<comment type="caution">
    <text evidence="12">The sequence shown here is derived from an EMBL/GenBank/DDBJ whole genome shotgun (WGS) entry which is preliminary data.</text>
</comment>
<evidence type="ECO:0000256" key="8">
    <source>
        <dbReference type="PROSITE-ProRule" id="PRU00169"/>
    </source>
</evidence>
<dbReference type="Pfam" id="PF00072">
    <property type="entry name" value="Response_reg"/>
    <property type="match status" value="1"/>
</dbReference>
<dbReference type="AlphaFoldDB" id="A0A084JNJ9"/>
<evidence type="ECO:0000313" key="13">
    <source>
        <dbReference type="Proteomes" id="UP000028525"/>
    </source>
</evidence>
<dbReference type="InterPro" id="IPR039420">
    <property type="entry name" value="WalR-like"/>
</dbReference>
<protein>
    <recommendedName>
        <fullName evidence="1">Stage 0 sporulation protein A homolog</fullName>
    </recommendedName>
</protein>
<dbReference type="RefSeq" id="WP_038279564.1">
    <property type="nucleotide sequence ID" value="NZ_JPME01000010.1"/>
</dbReference>
<dbReference type="OrthoDB" id="9790442at2"/>
<dbReference type="SMART" id="SM00448">
    <property type="entry name" value="REC"/>
    <property type="match status" value="1"/>
</dbReference>
<dbReference type="GO" id="GO:0000976">
    <property type="term" value="F:transcription cis-regulatory region binding"/>
    <property type="evidence" value="ECO:0007669"/>
    <property type="project" value="TreeGrafter"/>
</dbReference>
<dbReference type="GO" id="GO:0005829">
    <property type="term" value="C:cytosol"/>
    <property type="evidence" value="ECO:0007669"/>
    <property type="project" value="TreeGrafter"/>
</dbReference>
<comment type="function">
    <text evidence="7">May play the central regulatory role in sporulation. It may be an element of the effector pathway responsible for the activation of sporulation genes in response to nutritional stress. Spo0A may act in concert with spo0H (a sigma factor) to control the expression of some genes that are critical to the sporulation process.</text>
</comment>
<dbReference type="FunFam" id="3.40.50.2300:FF:000001">
    <property type="entry name" value="DNA-binding response regulator PhoB"/>
    <property type="match status" value="1"/>
</dbReference>
<evidence type="ECO:0000256" key="5">
    <source>
        <dbReference type="ARBA" id="ARBA00023125"/>
    </source>
</evidence>
<dbReference type="PANTHER" id="PTHR48111">
    <property type="entry name" value="REGULATOR OF RPOS"/>
    <property type="match status" value="1"/>
</dbReference>
<dbReference type="Gene3D" id="1.10.10.10">
    <property type="entry name" value="Winged helix-like DNA-binding domain superfamily/Winged helix DNA-binding domain"/>
    <property type="match status" value="1"/>
</dbReference>
<reference evidence="12 13" key="1">
    <citation type="submission" date="2014-07" db="EMBL/GenBank/DDBJ databases">
        <title>Draft genome of Clostridium celerecrescens 152B isolated from sediments associated with methane hydrate from Krishna Godavari basin.</title>
        <authorList>
            <person name="Honkalas V.S."/>
            <person name="Dabir A.P."/>
            <person name="Arora P."/>
            <person name="Dhakephalkar P.K."/>
        </authorList>
    </citation>
    <scope>NUCLEOTIDE SEQUENCE [LARGE SCALE GENOMIC DNA]</scope>
    <source>
        <strain evidence="12 13">152B</strain>
    </source>
</reference>
<evidence type="ECO:0000256" key="1">
    <source>
        <dbReference type="ARBA" id="ARBA00018672"/>
    </source>
</evidence>
<dbReference type="InterPro" id="IPR011006">
    <property type="entry name" value="CheY-like_superfamily"/>
</dbReference>
<evidence type="ECO:0000313" key="12">
    <source>
        <dbReference type="EMBL" id="KEZ90533.1"/>
    </source>
</evidence>
<sequence>MSSAQQILVVDDDADIREVLRIQLENKGYSVSEAANGNDAVAAVTDNPDIDLIILDIMMPGLSGTDACTLIRRISSAPVLFLTAKSKESDKTEAYENGGDDYLVKPFSQAELLMKVRSLLRRYVVYKGKGTSPFNSSEIRLQDLMIDTASHFVYRENQKIELTDTEFQVLMYLVKNRGKAKDAQAIYEGVWNDKFLPSSTNTVMVHILKLRKKLELDFNNPTIIRTVWGKGYQIDEA</sequence>
<feature type="DNA-binding region" description="OmpR/PhoB-type" evidence="9">
    <location>
        <begin position="136"/>
        <end position="236"/>
    </location>
</feature>
<evidence type="ECO:0000256" key="7">
    <source>
        <dbReference type="ARBA" id="ARBA00024867"/>
    </source>
</evidence>
<dbReference type="Gene3D" id="3.40.50.2300">
    <property type="match status" value="1"/>
</dbReference>
<evidence type="ECO:0000256" key="3">
    <source>
        <dbReference type="ARBA" id="ARBA00023012"/>
    </source>
</evidence>
<keyword evidence="13" id="KW-1185">Reference proteome</keyword>
<dbReference type="InterPro" id="IPR036388">
    <property type="entry name" value="WH-like_DNA-bd_sf"/>
</dbReference>
<evidence type="ECO:0000256" key="6">
    <source>
        <dbReference type="ARBA" id="ARBA00023163"/>
    </source>
</evidence>
<dbReference type="PANTHER" id="PTHR48111:SF10">
    <property type="entry name" value="STAGE 0 SPORULATION PROTEIN A HOMOLOG"/>
    <property type="match status" value="1"/>
</dbReference>
<dbReference type="Proteomes" id="UP000028525">
    <property type="component" value="Unassembled WGS sequence"/>
</dbReference>
<dbReference type="GO" id="GO:0006355">
    <property type="term" value="P:regulation of DNA-templated transcription"/>
    <property type="evidence" value="ECO:0007669"/>
    <property type="project" value="InterPro"/>
</dbReference>
<dbReference type="GO" id="GO:0032993">
    <property type="term" value="C:protein-DNA complex"/>
    <property type="evidence" value="ECO:0007669"/>
    <property type="project" value="TreeGrafter"/>
</dbReference>
<dbReference type="SMART" id="SM00862">
    <property type="entry name" value="Trans_reg_C"/>
    <property type="match status" value="1"/>
</dbReference>
<dbReference type="PROSITE" id="PS51755">
    <property type="entry name" value="OMPR_PHOB"/>
    <property type="match status" value="1"/>
</dbReference>